<name>A0A9D4CB89_DREPO</name>
<dbReference type="AlphaFoldDB" id="A0A9D4CB89"/>
<reference evidence="1" key="1">
    <citation type="journal article" date="2019" name="bioRxiv">
        <title>The Genome of the Zebra Mussel, Dreissena polymorpha: A Resource for Invasive Species Research.</title>
        <authorList>
            <person name="McCartney M.A."/>
            <person name="Auch B."/>
            <person name="Kono T."/>
            <person name="Mallez S."/>
            <person name="Zhang Y."/>
            <person name="Obille A."/>
            <person name="Becker A."/>
            <person name="Abrahante J.E."/>
            <person name="Garbe J."/>
            <person name="Badalamenti J.P."/>
            <person name="Herman A."/>
            <person name="Mangelson H."/>
            <person name="Liachko I."/>
            <person name="Sullivan S."/>
            <person name="Sone E.D."/>
            <person name="Koren S."/>
            <person name="Silverstein K.A.T."/>
            <person name="Beckman K.B."/>
            <person name="Gohl D.M."/>
        </authorList>
    </citation>
    <scope>NUCLEOTIDE SEQUENCE</scope>
    <source>
        <strain evidence="1">Duluth1</strain>
        <tissue evidence="1">Whole animal</tissue>
    </source>
</reference>
<evidence type="ECO:0000313" key="1">
    <source>
        <dbReference type="EMBL" id="KAH3720489.1"/>
    </source>
</evidence>
<accession>A0A9D4CB89</accession>
<organism evidence="1 2">
    <name type="scientific">Dreissena polymorpha</name>
    <name type="common">Zebra mussel</name>
    <name type="synonym">Mytilus polymorpha</name>
    <dbReference type="NCBI Taxonomy" id="45954"/>
    <lineage>
        <taxon>Eukaryota</taxon>
        <taxon>Metazoa</taxon>
        <taxon>Spiralia</taxon>
        <taxon>Lophotrochozoa</taxon>
        <taxon>Mollusca</taxon>
        <taxon>Bivalvia</taxon>
        <taxon>Autobranchia</taxon>
        <taxon>Heteroconchia</taxon>
        <taxon>Euheterodonta</taxon>
        <taxon>Imparidentia</taxon>
        <taxon>Neoheterodontei</taxon>
        <taxon>Myida</taxon>
        <taxon>Dreissenoidea</taxon>
        <taxon>Dreissenidae</taxon>
        <taxon>Dreissena</taxon>
    </lineage>
</organism>
<protein>
    <submittedName>
        <fullName evidence="1">Uncharacterized protein</fullName>
    </submittedName>
</protein>
<proteinExistence type="predicted"/>
<dbReference type="Proteomes" id="UP000828390">
    <property type="component" value="Unassembled WGS sequence"/>
</dbReference>
<comment type="caution">
    <text evidence="1">The sequence shown here is derived from an EMBL/GenBank/DDBJ whole genome shotgun (WGS) entry which is preliminary data.</text>
</comment>
<reference evidence="1" key="2">
    <citation type="submission" date="2020-11" db="EMBL/GenBank/DDBJ databases">
        <authorList>
            <person name="McCartney M.A."/>
            <person name="Auch B."/>
            <person name="Kono T."/>
            <person name="Mallez S."/>
            <person name="Becker A."/>
            <person name="Gohl D.M."/>
            <person name="Silverstein K.A.T."/>
            <person name="Koren S."/>
            <person name="Bechman K.B."/>
            <person name="Herman A."/>
            <person name="Abrahante J.E."/>
            <person name="Garbe J."/>
        </authorList>
    </citation>
    <scope>NUCLEOTIDE SEQUENCE</scope>
    <source>
        <strain evidence="1">Duluth1</strain>
        <tissue evidence="1">Whole animal</tissue>
    </source>
</reference>
<keyword evidence="2" id="KW-1185">Reference proteome</keyword>
<gene>
    <name evidence="1" type="ORF">DPMN_063388</name>
</gene>
<dbReference type="EMBL" id="JAIWYP010000013">
    <property type="protein sequence ID" value="KAH3720489.1"/>
    <property type="molecule type" value="Genomic_DNA"/>
</dbReference>
<sequence>MTLTNDFLLACGLVCQGFDHVTEGTERLVNCRAFLQTITRRSRRVRSLTVNLDNLQLQKDTLFCSQEDYSNNFRLELVPDRELGPQ</sequence>
<evidence type="ECO:0000313" key="2">
    <source>
        <dbReference type="Proteomes" id="UP000828390"/>
    </source>
</evidence>